<protein>
    <submittedName>
        <fullName evidence="1">Uncharacterized protein</fullName>
    </submittedName>
</protein>
<organism evidence="1 2">
    <name type="scientific">Xanthomonas campestris pv. phaseoli</name>
    <dbReference type="NCBI Taxonomy" id="317013"/>
    <lineage>
        <taxon>Bacteria</taxon>
        <taxon>Pseudomonadati</taxon>
        <taxon>Pseudomonadota</taxon>
        <taxon>Gammaproteobacteria</taxon>
        <taxon>Lysobacterales</taxon>
        <taxon>Lysobacteraceae</taxon>
        <taxon>Xanthomonas</taxon>
    </lineage>
</organism>
<proteinExistence type="predicted"/>
<evidence type="ECO:0000313" key="2">
    <source>
        <dbReference type="Proteomes" id="UP000234345"/>
    </source>
</evidence>
<reference evidence="1 2" key="1">
    <citation type="submission" date="2017-10" db="EMBL/GenBank/DDBJ databases">
        <authorList>
            <person name="Regsiter A."/>
            <person name="William W."/>
        </authorList>
    </citation>
    <scope>NUCLEOTIDE SEQUENCE [LARGE SCALE GENOMIC DNA]</scope>
    <source>
        <strain evidence="1 2">CFBP6991</strain>
    </source>
</reference>
<name>A0A7Z7IZL2_XANCH</name>
<accession>A0A7Z7IZL2</accession>
<comment type="caution">
    <text evidence="1">The sequence shown here is derived from an EMBL/GenBank/DDBJ whole genome shotgun (WGS) entry which is preliminary data.</text>
</comment>
<dbReference type="Proteomes" id="UP000234345">
    <property type="component" value="Unassembled WGS sequence"/>
</dbReference>
<evidence type="ECO:0000313" key="1">
    <source>
        <dbReference type="EMBL" id="SOO24546.1"/>
    </source>
</evidence>
<dbReference type="EMBL" id="OCZC01000064">
    <property type="protein sequence ID" value="SOO24546.1"/>
    <property type="molecule type" value="Genomic_DNA"/>
</dbReference>
<gene>
    <name evidence="1" type="ORF">XFF6991_380030</name>
</gene>
<sequence length="167" mass="18447">MVEPVDPSFVFTAVDDISGCLPDGGDNQNLCALTWNMSHATYFNFFSKSAARAIARERQRRACLRYRFPLARARQRQCVSRSQCCAGQTRTQSDPINHGRCVAVVWHAPAAGRYPCMRSRQRDCPSGSCIGAATRTGSAMGNALPHCTRKHARMRRRILQGRSGDGG</sequence>
<dbReference type="AlphaFoldDB" id="A0A7Z7IZL2"/>